<keyword evidence="6" id="KW-0325">Glycoprotein</keyword>
<gene>
    <name evidence="10" type="primary">Dere\GG14482</name>
    <name evidence="10" type="synonym">dere_GLEANR_14648</name>
    <name evidence="10" type="synonym">GG14482</name>
    <name evidence="10" type="ORF">Dere_GG14482</name>
</gene>
<dbReference type="OrthoDB" id="6229420at2759"/>
<evidence type="ECO:0000256" key="7">
    <source>
        <dbReference type="SAM" id="Coils"/>
    </source>
</evidence>
<dbReference type="InterPro" id="IPR008795">
    <property type="entry name" value="Prominin"/>
</dbReference>
<feature type="transmembrane region" description="Helical" evidence="9">
    <location>
        <begin position="125"/>
        <end position="145"/>
    </location>
</feature>
<dbReference type="PANTHER" id="PTHR22730:SF1">
    <property type="entry name" value="PROMININ-LIKE PROTEIN"/>
    <property type="match status" value="1"/>
</dbReference>
<dbReference type="Pfam" id="PF05478">
    <property type="entry name" value="Prominin"/>
    <property type="match status" value="2"/>
</dbReference>
<keyword evidence="4 9" id="KW-1133">Transmembrane helix</keyword>
<keyword evidence="5 9" id="KW-0472">Membrane</keyword>
<evidence type="ECO:0000256" key="3">
    <source>
        <dbReference type="ARBA" id="ARBA00022692"/>
    </source>
</evidence>
<evidence type="ECO:0000256" key="9">
    <source>
        <dbReference type="SAM" id="Phobius"/>
    </source>
</evidence>
<name>B3NF28_DROER</name>
<evidence type="ECO:0008006" key="12">
    <source>
        <dbReference type="Google" id="ProtNLM"/>
    </source>
</evidence>
<organism evidence="10 11">
    <name type="scientific">Drosophila erecta</name>
    <name type="common">Fruit fly</name>
    <dbReference type="NCBI Taxonomy" id="7220"/>
    <lineage>
        <taxon>Eukaryota</taxon>
        <taxon>Metazoa</taxon>
        <taxon>Ecdysozoa</taxon>
        <taxon>Arthropoda</taxon>
        <taxon>Hexapoda</taxon>
        <taxon>Insecta</taxon>
        <taxon>Pterygota</taxon>
        <taxon>Neoptera</taxon>
        <taxon>Endopterygota</taxon>
        <taxon>Diptera</taxon>
        <taxon>Brachycera</taxon>
        <taxon>Muscomorpha</taxon>
        <taxon>Ephydroidea</taxon>
        <taxon>Drosophilidae</taxon>
        <taxon>Drosophila</taxon>
        <taxon>Sophophora</taxon>
    </lineage>
</organism>
<feature type="transmembrane region" description="Helical" evidence="9">
    <location>
        <begin position="81"/>
        <end position="104"/>
    </location>
</feature>
<dbReference type="Proteomes" id="UP000008711">
    <property type="component" value="Unassembled WGS sequence"/>
</dbReference>
<comment type="subcellular location">
    <subcellularLocation>
        <location evidence="1">Membrane</location>
        <topology evidence="1">Multi-pass membrane protein</topology>
    </subcellularLocation>
</comment>
<evidence type="ECO:0000256" key="5">
    <source>
        <dbReference type="ARBA" id="ARBA00023136"/>
    </source>
</evidence>
<dbReference type="AlphaFoldDB" id="B3NF28"/>
<keyword evidence="7" id="KW-0175">Coiled coil</keyword>
<feature type="transmembrane region" description="Helical" evidence="9">
    <location>
        <begin position="708"/>
        <end position="729"/>
    </location>
</feature>
<keyword evidence="3 9" id="KW-0812">Transmembrane</keyword>
<reference evidence="10 11" key="2">
    <citation type="journal article" date="2008" name="Bioinformatics">
        <title>Assembly reconciliation.</title>
        <authorList>
            <person name="Zimin A.V."/>
            <person name="Smith D.R."/>
            <person name="Sutton G."/>
            <person name="Yorke J.A."/>
        </authorList>
    </citation>
    <scope>NUCLEOTIDE SEQUENCE [LARGE SCALE GENOMIC DNA]</scope>
    <source>
        <strain evidence="10 11">TSC#14021-0224.01</strain>
    </source>
</reference>
<evidence type="ECO:0000256" key="1">
    <source>
        <dbReference type="ARBA" id="ARBA00004141"/>
    </source>
</evidence>
<protein>
    <recommendedName>
        <fullName evidence="12">Prominin-like protein</fullName>
    </recommendedName>
</protein>
<keyword evidence="11" id="KW-1185">Reference proteome</keyword>
<comment type="similarity">
    <text evidence="2">Belongs to the prominin family.</text>
</comment>
<feature type="compositionally biased region" description="Basic and acidic residues" evidence="8">
    <location>
        <begin position="11"/>
        <end position="21"/>
    </location>
</feature>
<evidence type="ECO:0000313" key="10">
    <source>
        <dbReference type="EMBL" id="EDV50370.2"/>
    </source>
</evidence>
<evidence type="ECO:0000256" key="4">
    <source>
        <dbReference type="ARBA" id="ARBA00022989"/>
    </source>
</evidence>
<dbReference type="GO" id="GO:0016020">
    <property type="term" value="C:membrane"/>
    <property type="evidence" value="ECO:0007669"/>
    <property type="project" value="UniProtKB-SubCell"/>
</dbReference>
<evidence type="ECO:0000256" key="8">
    <source>
        <dbReference type="SAM" id="MobiDB-lite"/>
    </source>
</evidence>
<sequence length="799" mass="91372">MRRFSTQNRYAEPESRSKDNQNNENEDSLGPITYLAHVFTGFVVSDSKKVPQGYISKEGNDIGSKVREDDWKEYLASQTGLMILVFLLILLFLLMPIFGLIYACCCARCPKNQRSTKGMRYCCGILLALLALLMLLFLILAIMAATQLNKNLKNLKATGCYPSKTRKSNEDYIFEKASDRMRHLYIINYDQIVKRIQSNLNHEPAIKNPNREPEVLAKTIEKLSVVLKEMRRITPVIQRIKIELLNARDLATQFRDALRGVKRDLMVFLTSDCTQEECQDFYRANEINMLDMGCLHYDSDVIDSKFISYPIRAVKQLRQVSRVLKDRMSDTLESIKKDLNKGAKELEKRYEASLKVLKRVVEEMKNDMPAVVKPNRGTRSTPVAALRRKLGSSWFGTTLGFIVPLMLVPLILLIGLLIALFNPKFHIVKRKTPQPVDNKSINPNEFLPENVTIYRSMAMLRTAEILQSCVRNESLYNVLGLKKIYNPYGFRDDVMEDVLKSLEKMENTALPGGLEEIHPEADEAAKQLLSGNLSKYDIKDYTRHICLQLVPEPKPGPVNALSRKLESLANKMTPGVALKNQAIYLRAYQKHLGVPLQTIVQRLINRLKQMDRLISGGYGSFSRYLHHLLDKIKLGDDFLRQDNKKLTDGVARNISKLVKSGLNDYVRMVDEPIKGDTESCEPLTREEDAVMVEYADLCKRIVKPMNAIWFWLLVFSMLFLPAITCTHFLRCFLKSLNNYSEAPRVSFAEGNFVAPGILPGALPQCQCYRYLPVAAESSVDYLEGTEDYYYEDQAKRKRE</sequence>
<evidence type="ECO:0000256" key="6">
    <source>
        <dbReference type="ARBA" id="ARBA00023180"/>
    </source>
</evidence>
<evidence type="ECO:0000256" key="2">
    <source>
        <dbReference type="ARBA" id="ARBA00006058"/>
    </source>
</evidence>
<feature type="coiled-coil region" evidence="7">
    <location>
        <begin position="329"/>
        <end position="367"/>
    </location>
</feature>
<accession>B3NF28</accession>
<dbReference type="PANTHER" id="PTHR22730">
    <property type="entry name" value="PROMININ PROM PROTEIN"/>
    <property type="match status" value="1"/>
</dbReference>
<feature type="region of interest" description="Disordered" evidence="8">
    <location>
        <begin position="1"/>
        <end position="25"/>
    </location>
</feature>
<proteinExistence type="inferred from homology"/>
<evidence type="ECO:0000313" key="11">
    <source>
        <dbReference type="Proteomes" id="UP000008711"/>
    </source>
</evidence>
<dbReference type="EMBL" id="CH954178">
    <property type="protein sequence ID" value="EDV50370.2"/>
    <property type="molecule type" value="Genomic_DNA"/>
</dbReference>
<dbReference type="eggNOG" id="KOG4331">
    <property type="taxonomic scope" value="Eukaryota"/>
</dbReference>
<feature type="transmembrane region" description="Helical" evidence="9">
    <location>
        <begin position="394"/>
        <end position="421"/>
    </location>
</feature>
<reference evidence="10 11" key="1">
    <citation type="journal article" date="2007" name="Nature">
        <title>Evolution of genes and genomes on the Drosophila phylogeny.</title>
        <authorList>
            <consortium name="Drosophila 12 Genomes Consortium"/>
            <person name="Clark A.G."/>
            <person name="Eisen M.B."/>
            <person name="Smith D.R."/>
            <person name="Bergman C.M."/>
            <person name="Oliver B."/>
            <person name="Markow T.A."/>
            <person name="Kaufman T.C."/>
            <person name="Kellis M."/>
            <person name="Gelbart W."/>
            <person name="Iyer V.N."/>
            <person name="Pollard D.A."/>
            <person name="Sackton T.B."/>
            <person name="Larracuente A.M."/>
            <person name="Singh N.D."/>
            <person name="Abad J.P."/>
            <person name="Abt D.N."/>
            <person name="Adryan B."/>
            <person name="Aguade M."/>
            <person name="Akashi H."/>
            <person name="Anderson W.W."/>
            <person name="Aquadro C.F."/>
            <person name="Ardell D.H."/>
            <person name="Arguello R."/>
            <person name="Artieri C.G."/>
            <person name="Barbash D.A."/>
            <person name="Barker D."/>
            <person name="Barsanti P."/>
            <person name="Batterham P."/>
            <person name="Batzoglou S."/>
            <person name="Begun D."/>
            <person name="Bhutkar A."/>
            <person name="Blanco E."/>
            <person name="Bosak S.A."/>
            <person name="Bradley R.K."/>
            <person name="Brand A.D."/>
            <person name="Brent M.R."/>
            <person name="Brooks A.N."/>
            <person name="Brown R.H."/>
            <person name="Butlin R.K."/>
            <person name="Caggese C."/>
            <person name="Calvi B.R."/>
            <person name="Bernardo de Carvalho A."/>
            <person name="Caspi A."/>
            <person name="Castrezana S."/>
            <person name="Celniker S.E."/>
            <person name="Chang J.L."/>
            <person name="Chapple C."/>
            <person name="Chatterji S."/>
            <person name="Chinwalla A."/>
            <person name="Civetta A."/>
            <person name="Clifton S.W."/>
            <person name="Comeron J.M."/>
            <person name="Costello J.C."/>
            <person name="Coyne J.A."/>
            <person name="Daub J."/>
            <person name="David R.G."/>
            <person name="Delcher A.L."/>
            <person name="Delehaunty K."/>
            <person name="Do C.B."/>
            <person name="Ebling H."/>
            <person name="Edwards K."/>
            <person name="Eickbush T."/>
            <person name="Evans J.D."/>
            <person name="Filipski A."/>
            <person name="Findeiss S."/>
            <person name="Freyhult E."/>
            <person name="Fulton L."/>
            <person name="Fulton R."/>
            <person name="Garcia A.C."/>
            <person name="Gardiner A."/>
            <person name="Garfield D.A."/>
            <person name="Garvin B.E."/>
            <person name="Gibson G."/>
            <person name="Gilbert D."/>
            <person name="Gnerre S."/>
            <person name="Godfrey J."/>
            <person name="Good R."/>
            <person name="Gotea V."/>
            <person name="Gravely B."/>
            <person name="Greenberg A.J."/>
            <person name="Griffiths-Jones S."/>
            <person name="Gross S."/>
            <person name="Guigo R."/>
            <person name="Gustafson E.A."/>
            <person name="Haerty W."/>
            <person name="Hahn M.W."/>
            <person name="Halligan D.L."/>
            <person name="Halpern A.L."/>
            <person name="Halter G.M."/>
            <person name="Han M.V."/>
            <person name="Heger A."/>
            <person name="Hillier L."/>
            <person name="Hinrichs A.S."/>
            <person name="Holmes I."/>
            <person name="Hoskins R.A."/>
            <person name="Hubisz M.J."/>
            <person name="Hultmark D."/>
            <person name="Huntley M.A."/>
            <person name="Jaffe D.B."/>
            <person name="Jagadeeshan S."/>
            <person name="Jeck W.R."/>
            <person name="Johnson J."/>
            <person name="Jones C.D."/>
            <person name="Jordan W.C."/>
            <person name="Karpen G.H."/>
            <person name="Kataoka E."/>
            <person name="Keightley P.D."/>
            <person name="Kheradpour P."/>
            <person name="Kirkness E.F."/>
            <person name="Koerich L.B."/>
            <person name="Kristiansen K."/>
            <person name="Kudrna D."/>
            <person name="Kulathinal R.J."/>
            <person name="Kumar S."/>
            <person name="Kwok R."/>
            <person name="Lander E."/>
            <person name="Langley C.H."/>
            <person name="Lapoint R."/>
            <person name="Lazzaro B.P."/>
            <person name="Lee S.J."/>
            <person name="Levesque L."/>
            <person name="Li R."/>
            <person name="Lin C.F."/>
            <person name="Lin M.F."/>
            <person name="Lindblad-Toh K."/>
            <person name="Llopart A."/>
            <person name="Long M."/>
            <person name="Low L."/>
            <person name="Lozovsky E."/>
            <person name="Lu J."/>
            <person name="Luo M."/>
            <person name="Machado C.A."/>
            <person name="Makalowski W."/>
            <person name="Marzo M."/>
            <person name="Matsuda M."/>
            <person name="Matzkin L."/>
            <person name="McAllister B."/>
            <person name="McBride C.S."/>
            <person name="McKernan B."/>
            <person name="McKernan K."/>
            <person name="Mendez-Lago M."/>
            <person name="Minx P."/>
            <person name="Mollenhauer M.U."/>
            <person name="Montooth K."/>
            <person name="Mount S.M."/>
            <person name="Mu X."/>
            <person name="Myers E."/>
            <person name="Negre B."/>
            <person name="Newfeld S."/>
            <person name="Nielsen R."/>
            <person name="Noor M.A."/>
            <person name="O'Grady P."/>
            <person name="Pachter L."/>
            <person name="Papaceit M."/>
            <person name="Parisi M.J."/>
            <person name="Parisi M."/>
            <person name="Parts L."/>
            <person name="Pedersen J.S."/>
            <person name="Pesole G."/>
            <person name="Phillippy A.M."/>
            <person name="Ponting C.P."/>
            <person name="Pop M."/>
            <person name="Porcelli D."/>
            <person name="Powell J.R."/>
            <person name="Prohaska S."/>
            <person name="Pruitt K."/>
            <person name="Puig M."/>
            <person name="Quesneville H."/>
            <person name="Ram K.R."/>
            <person name="Rand D."/>
            <person name="Rasmussen M.D."/>
            <person name="Reed L.K."/>
            <person name="Reenan R."/>
            <person name="Reily A."/>
            <person name="Remington K.A."/>
            <person name="Rieger T.T."/>
            <person name="Ritchie M.G."/>
            <person name="Robin C."/>
            <person name="Rogers Y.H."/>
            <person name="Rohde C."/>
            <person name="Rozas J."/>
            <person name="Rubenfield M.J."/>
            <person name="Ruiz A."/>
            <person name="Russo S."/>
            <person name="Salzberg S.L."/>
            <person name="Sanchez-Gracia A."/>
            <person name="Saranga D.J."/>
            <person name="Sato H."/>
            <person name="Schaeffer S.W."/>
            <person name="Schatz M.C."/>
            <person name="Schlenke T."/>
            <person name="Schwartz R."/>
            <person name="Segarra C."/>
            <person name="Singh R.S."/>
            <person name="Sirot L."/>
            <person name="Sirota M."/>
            <person name="Sisneros N.B."/>
            <person name="Smith C.D."/>
            <person name="Smith T.F."/>
            <person name="Spieth J."/>
            <person name="Stage D.E."/>
            <person name="Stark A."/>
            <person name="Stephan W."/>
            <person name="Strausberg R.L."/>
            <person name="Strempel S."/>
            <person name="Sturgill D."/>
            <person name="Sutton G."/>
            <person name="Sutton G.G."/>
            <person name="Tao W."/>
            <person name="Teichmann S."/>
            <person name="Tobari Y.N."/>
            <person name="Tomimura Y."/>
            <person name="Tsolas J.M."/>
            <person name="Valente V.L."/>
            <person name="Venter E."/>
            <person name="Venter J.C."/>
            <person name="Vicario S."/>
            <person name="Vieira F.G."/>
            <person name="Vilella A.J."/>
            <person name="Villasante A."/>
            <person name="Walenz B."/>
            <person name="Wang J."/>
            <person name="Wasserman M."/>
            <person name="Watts T."/>
            <person name="Wilson D."/>
            <person name="Wilson R.K."/>
            <person name="Wing R.A."/>
            <person name="Wolfner M.F."/>
            <person name="Wong A."/>
            <person name="Wong G.K."/>
            <person name="Wu C.I."/>
            <person name="Wu G."/>
            <person name="Yamamoto D."/>
            <person name="Yang H.P."/>
            <person name="Yang S.P."/>
            <person name="Yorke J.A."/>
            <person name="Yoshida K."/>
            <person name="Zdobnov E."/>
            <person name="Zhang P."/>
            <person name="Zhang Y."/>
            <person name="Zimin A.V."/>
            <person name="Baldwin J."/>
            <person name="Abdouelleil A."/>
            <person name="Abdulkadir J."/>
            <person name="Abebe A."/>
            <person name="Abera B."/>
            <person name="Abreu J."/>
            <person name="Acer S.C."/>
            <person name="Aftuck L."/>
            <person name="Alexander A."/>
            <person name="An P."/>
            <person name="Anderson E."/>
            <person name="Anderson S."/>
            <person name="Arachi H."/>
            <person name="Azer M."/>
            <person name="Bachantsang P."/>
            <person name="Barry A."/>
            <person name="Bayul T."/>
            <person name="Berlin A."/>
            <person name="Bessette D."/>
            <person name="Bloom T."/>
            <person name="Blye J."/>
            <person name="Boguslavskiy L."/>
            <person name="Bonnet C."/>
            <person name="Boukhgalter B."/>
            <person name="Bourzgui I."/>
            <person name="Brown A."/>
            <person name="Cahill P."/>
            <person name="Channer S."/>
            <person name="Cheshatsang Y."/>
            <person name="Chuda L."/>
            <person name="Citroen M."/>
            <person name="Collymore A."/>
            <person name="Cooke P."/>
            <person name="Costello M."/>
            <person name="D'Aco K."/>
            <person name="Daza R."/>
            <person name="De Haan G."/>
            <person name="DeGray S."/>
            <person name="DeMaso C."/>
            <person name="Dhargay N."/>
            <person name="Dooley K."/>
            <person name="Dooley E."/>
            <person name="Doricent M."/>
            <person name="Dorje P."/>
            <person name="Dorjee K."/>
            <person name="Dupes A."/>
            <person name="Elong R."/>
            <person name="Falk J."/>
            <person name="Farina A."/>
            <person name="Faro S."/>
            <person name="Ferguson D."/>
            <person name="Fisher S."/>
            <person name="Foley C.D."/>
            <person name="Franke A."/>
            <person name="Friedrich D."/>
            <person name="Gadbois L."/>
            <person name="Gearin G."/>
            <person name="Gearin C.R."/>
            <person name="Giannoukos G."/>
            <person name="Goode T."/>
            <person name="Graham J."/>
            <person name="Grandbois E."/>
            <person name="Grewal S."/>
            <person name="Gyaltsen K."/>
            <person name="Hafez N."/>
            <person name="Hagos B."/>
            <person name="Hall J."/>
            <person name="Henson C."/>
            <person name="Hollinger A."/>
            <person name="Honan T."/>
            <person name="Huard M.D."/>
            <person name="Hughes L."/>
            <person name="Hurhula B."/>
            <person name="Husby M.E."/>
            <person name="Kamat A."/>
            <person name="Kanga B."/>
            <person name="Kashin S."/>
            <person name="Khazanovich D."/>
            <person name="Kisner P."/>
            <person name="Lance K."/>
            <person name="Lara M."/>
            <person name="Lee W."/>
            <person name="Lennon N."/>
            <person name="Letendre F."/>
            <person name="LeVine R."/>
            <person name="Lipovsky A."/>
            <person name="Liu X."/>
            <person name="Liu J."/>
            <person name="Liu S."/>
            <person name="Lokyitsang T."/>
            <person name="Lokyitsang Y."/>
            <person name="Lubonja R."/>
            <person name="Lui A."/>
            <person name="MacDonald P."/>
            <person name="Magnisalis V."/>
            <person name="Maru K."/>
            <person name="Matthews C."/>
            <person name="McCusker W."/>
            <person name="McDonough S."/>
            <person name="Mehta T."/>
            <person name="Meldrim J."/>
            <person name="Meneus L."/>
            <person name="Mihai O."/>
            <person name="Mihalev A."/>
            <person name="Mihova T."/>
            <person name="Mittelman R."/>
            <person name="Mlenga V."/>
            <person name="Montmayeur A."/>
            <person name="Mulrain L."/>
            <person name="Navidi A."/>
            <person name="Naylor J."/>
            <person name="Negash T."/>
            <person name="Nguyen T."/>
            <person name="Nguyen N."/>
            <person name="Nicol R."/>
            <person name="Norbu C."/>
            <person name="Norbu N."/>
            <person name="Novod N."/>
            <person name="O'Neill B."/>
            <person name="Osman S."/>
            <person name="Markiewicz E."/>
            <person name="Oyono O.L."/>
            <person name="Patti C."/>
            <person name="Phunkhang P."/>
            <person name="Pierre F."/>
            <person name="Priest M."/>
            <person name="Raghuraman S."/>
            <person name="Rege F."/>
            <person name="Reyes R."/>
            <person name="Rise C."/>
            <person name="Rogov P."/>
            <person name="Ross K."/>
            <person name="Ryan E."/>
            <person name="Settipalli S."/>
            <person name="Shea T."/>
            <person name="Sherpa N."/>
            <person name="Shi L."/>
            <person name="Shih D."/>
            <person name="Sparrow T."/>
            <person name="Spaulding J."/>
            <person name="Stalker J."/>
            <person name="Stange-Thomann N."/>
            <person name="Stavropoulos S."/>
            <person name="Stone C."/>
            <person name="Strader C."/>
            <person name="Tesfaye S."/>
            <person name="Thomson T."/>
            <person name="Thoulutsang Y."/>
            <person name="Thoulutsang D."/>
            <person name="Topham K."/>
            <person name="Topping I."/>
            <person name="Tsamla T."/>
            <person name="Vassiliev H."/>
            <person name="Vo A."/>
            <person name="Wangchuk T."/>
            <person name="Wangdi T."/>
            <person name="Weiand M."/>
            <person name="Wilkinson J."/>
            <person name="Wilson A."/>
            <person name="Yadav S."/>
            <person name="Young G."/>
            <person name="Yu Q."/>
            <person name="Zembek L."/>
            <person name="Zhong D."/>
            <person name="Zimmer A."/>
            <person name="Zwirko Z."/>
            <person name="Jaffe D.B."/>
            <person name="Alvarez P."/>
            <person name="Brockman W."/>
            <person name="Butler J."/>
            <person name="Chin C."/>
            <person name="Gnerre S."/>
            <person name="Grabherr M."/>
            <person name="Kleber M."/>
            <person name="Mauceli E."/>
            <person name="MacCallum I."/>
        </authorList>
    </citation>
    <scope>NUCLEOTIDE SEQUENCE [LARGE SCALE GENOMIC DNA]</scope>
    <source>
        <strain evidence="10 11">TSC#14021-0224.01</strain>
    </source>
</reference>
<dbReference type="HOGENOM" id="CLU_008293_1_0_1"/>